<keyword evidence="3" id="KW-1185">Reference proteome</keyword>
<dbReference type="HOGENOM" id="CLU_1600244_0_0_9"/>
<feature type="domain" description="LexA repressor DNA-binding" evidence="1">
    <location>
        <begin position="14"/>
        <end position="47"/>
    </location>
</feature>
<dbReference type="Proteomes" id="UP000012589">
    <property type="component" value="Unassembled WGS sequence"/>
</dbReference>
<dbReference type="AlphaFoldDB" id="N2AW54"/>
<gene>
    <name evidence="2" type="ORF">C823_01643</name>
</gene>
<dbReference type="GO" id="GO:0006508">
    <property type="term" value="P:proteolysis"/>
    <property type="evidence" value="ECO:0007669"/>
    <property type="project" value="InterPro"/>
</dbReference>
<dbReference type="STRING" id="1235802.C823_01643"/>
<evidence type="ECO:0000313" key="3">
    <source>
        <dbReference type="Proteomes" id="UP000012589"/>
    </source>
</evidence>
<dbReference type="InterPro" id="IPR006199">
    <property type="entry name" value="LexA_DNA-bd_dom"/>
</dbReference>
<dbReference type="PATRIC" id="fig|1235802.3.peg.1744"/>
<dbReference type="Pfam" id="PF01726">
    <property type="entry name" value="LexA_DNA_bind"/>
    <property type="match status" value="1"/>
</dbReference>
<evidence type="ECO:0000313" key="2">
    <source>
        <dbReference type="EMBL" id="EMZ30410.1"/>
    </source>
</evidence>
<dbReference type="eggNOG" id="ENOG5033098">
    <property type="taxonomic scope" value="Bacteria"/>
</dbReference>
<evidence type="ECO:0000259" key="1">
    <source>
        <dbReference type="Pfam" id="PF01726"/>
    </source>
</evidence>
<dbReference type="GO" id="GO:0004252">
    <property type="term" value="F:serine-type endopeptidase activity"/>
    <property type="evidence" value="ECO:0007669"/>
    <property type="project" value="InterPro"/>
</dbReference>
<proteinExistence type="predicted"/>
<organism evidence="2 3">
    <name type="scientific">Eubacterium plexicaudatum ASF492</name>
    <dbReference type="NCBI Taxonomy" id="1235802"/>
    <lineage>
        <taxon>Bacteria</taxon>
        <taxon>Bacillati</taxon>
        <taxon>Bacillota</taxon>
        <taxon>Clostridia</taxon>
        <taxon>Eubacteriales</taxon>
        <taxon>Eubacteriaceae</taxon>
        <taxon>Eubacterium</taxon>
    </lineage>
</organism>
<dbReference type="InterPro" id="IPR036390">
    <property type="entry name" value="WH_DNA-bd_sf"/>
</dbReference>
<dbReference type="InterPro" id="IPR036388">
    <property type="entry name" value="WH-like_DNA-bd_sf"/>
</dbReference>
<comment type="caution">
    <text evidence="2">The sequence shown here is derived from an EMBL/GenBank/DDBJ whole genome shotgun (WGS) entry which is preliminary data.</text>
</comment>
<reference evidence="2 3" key="1">
    <citation type="journal article" date="2014" name="Genome Announc.">
        <title>Draft genome sequences of the altered schaedler flora, a defined bacterial community from gnotobiotic mice.</title>
        <authorList>
            <person name="Wannemuehler M.J."/>
            <person name="Overstreet A.M."/>
            <person name="Ward D.V."/>
            <person name="Phillips G.J."/>
        </authorList>
    </citation>
    <scope>NUCLEOTIDE SEQUENCE [LARGE SCALE GENOMIC DNA]</scope>
    <source>
        <strain evidence="2 3">ASF492</strain>
    </source>
</reference>
<dbReference type="SUPFAM" id="SSF46785">
    <property type="entry name" value="Winged helix' DNA-binding domain"/>
    <property type="match status" value="1"/>
</dbReference>
<protein>
    <recommendedName>
        <fullName evidence="1">LexA repressor DNA-binding domain-containing protein</fullName>
    </recommendedName>
</protein>
<accession>N2AW54</accession>
<dbReference type="Gene3D" id="1.10.10.10">
    <property type="entry name" value="Winged helix-like DNA-binding domain superfamily/Winged helix DNA-binding domain"/>
    <property type="match status" value="1"/>
</dbReference>
<name>N2AW54_9FIRM</name>
<dbReference type="EMBL" id="AQFT01000053">
    <property type="protein sequence ID" value="EMZ30410.1"/>
    <property type="molecule type" value="Genomic_DNA"/>
</dbReference>
<sequence>MSEAARIDLVDRAPLTEKQQNVYESIMQYQRVNGYAPTIREICKMVGGIDFKCLCTSENIRRKRLYSKEDGCFQSNSNLVRKVIILSNKVYVDVLAEFSKDGLLIPKEITWEDGRKYEITQVKDKRRAASTRAGGVGERYTCVVDGKEIFLFYEDNNMWFMERAGA</sequence>